<evidence type="ECO:0000256" key="5">
    <source>
        <dbReference type="ARBA" id="ARBA00022857"/>
    </source>
</evidence>
<dbReference type="InterPro" id="IPR045022">
    <property type="entry name" value="KDSR-like"/>
</dbReference>
<evidence type="ECO:0000313" key="12">
    <source>
        <dbReference type="EMBL" id="GJQ12033.1"/>
    </source>
</evidence>
<dbReference type="AlphaFoldDB" id="A0A9C7PWF3"/>
<evidence type="ECO:0000256" key="9">
    <source>
        <dbReference type="ARBA" id="ARBA00026112"/>
    </source>
</evidence>
<dbReference type="EMBL" id="BQMJ01000029">
    <property type="protein sequence ID" value="GJQ12033.1"/>
    <property type="molecule type" value="Genomic_DNA"/>
</dbReference>
<dbReference type="GO" id="GO:0005789">
    <property type="term" value="C:endoplasmic reticulum membrane"/>
    <property type="evidence" value="ECO:0007669"/>
    <property type="project" value="TreeGrafter"/>
</dbReference>
<dbReference type="InterPro" id="IPR036291">
    <property type="entry name" value="NAD(P)-bd_dom_sf"/>
</dbReference>
<dbReference type="SUPFAM" id="SSF51735">
    <property type="entry name" value="NAD(P)-binding Rossmann-fold domains"/>
    <property type="match status" value="1"/>
</dbReference>
<comment type="subcellular location">
    <subcellularLocation>
        <location evidence="1">Endoplasmic reticulum</location>
    </subcellularLocation>
</comment>
<keyword evidence="8" id="KW-0443">Lipid metabolism</keyword>
<organism evidence="12 13">
    <name type="scientific">Galdieria partita</name>
    <dbReference type="NCBI Taxonomy" id="83374"/>
    <lineage>
        <taxon>Eukaryota</taxon>
        <taxon>Rhodophyta</taxon>
        <taxon>Bangiophyceae</taxon>
        <taxon>Galdieriales</taxon>
        <taxon>Galdieriaceae</taxon>
        <taxon>Galdieria</taxon>
    </lineage>
</organism>
<evidence type="ECO:0000256" key="4">
    <source>
        <dbReference type="ARBA" id="ARBA00022824"/>
    </source>
</evidence>
<evidence type="ECO:0000313" key="13">
    <source>
        <dbReference type="Proteomes" id="UP001061958"/>
    </source>
</evidence>
<proteinExistence type="predicted"/>
<dbReference type="PANTHER" id="PTHR43550:SF3">
    <property type="entry name" value="3-KETODIHYDROSPHINGOSINE REDUCTASE"/>
    <property type="match status" value="1"/>
</dbReference>
<dbReference type="GO" id="GO:0030148">
    <property type="term" value="P:sphingolipid biosynthetic process"/>
    <property type="evidence" value="ECO:0007669"/>
    <property type="project" value="InterPro"/>
</dbReference>
<comment type="pathway">
    <text evidence="3">Sphingolipid metabolism.</text>
</comment>
<reference evidence="12" key="2">
    <citation type="submission" date="2022-01" db="EMBL/GenBank/DDBJ databases">
        <authorList>
            <person name="Hirooka S."/>
            <person name="Miyagishima S.Y."/>
        </authorList>
    </citation>
    <scope>NUCLEOTIDE SEQUENCE</scope>
    <source>
        <strain evidence="12">NBRC 102759</strain>
    </source>
</reference>
<evidence type="ECO:0000256" key="8">
    <source>
        <dbReference type="ARBA" id="ARBA00023098"/>
    </source>
</evidence>
<dbReference type="GO" id="GO:0006666">
    <property type="term" value="P:3-keto-sphinganine metabolic process"/>
    <property type="evidence" value="ECO:0007669"/>
    <property type="project" value="InterPro"/>
</dbReference>
<sequence length="317" mass="35263">MLIVVLLLCLSIFLLHRKVSQEAKLLLKGEHVLITGGTSGIGLEFAKLCVLHGCYVTVVGRNATRLEEALQTLRKFSKRVGGREPAGYLFDVAEANSCENLFAQAEQKQGPVFLLICCAGSCIPGYFEDLDPKVFESQMRSNYFSAVYPVQSAFKRMKDRRRGHIVLTSSIGGLLGVFGYSAYSPSKFAVRGLAEVLYQECLPFNVGVSLVCPPDTKTPGFDEENKCKPRETLRLSQGAGLFSAEQVAKEAFKDIIYRRFLISIGLQGKMLVNVCSGFGPQVSLFQLLSMPLMRGICFFVQRQQEQIIKDEHLRRRA</sequence>
<dbReference type="PRINTS" id="PR00081">
    <property type="entry name" value="GDHRDH"/>
</dbReference>
<dbReference type="GO" id="GO:0047560">
    <property type="term" value="F:3-dehydrosphinganine reductase activity"/>
    <property type="evidence" value="ECO:0007669"/>
    <property type="project" value="UniProtKB-EC"/>
</dbReference>
<feature type="signal peptide" evidence="10">
    <location>
        <begin position="1"/>
        <end position="21"/>
    </location>
</feature>
<comment type="caution">
    <text evidence="12">The sequence shown here is derived from an EMBL/GenBank/DDBJ whole genome shotgun (WGS) entry which is preliminary data.</text>
</comment>
<keyword evidence="13" id="KW-1185">Reference proteome</keyword>
<evidence type="ECO:0000256" key="2">
    <source>
        <dbReference type="ARBA" id="ARBA00004760"/>
    </source>
</evidence>
<protein>
    <recommendedName>
        <fullName evidence="9">3-dehydrosphinganine reductase</fullName>
        <ecNumber evidence="9">1.1.1.102</ecNumber>
    </recommendedName>
</protein>
<feature type="chain" id="PRO_5039084654" description="3-dehydrosphinganine reductase" evidence="10">
    <location>
        <begin position="22"/>
        <end position="317"/>
    </location>
</feature>
<dbReference type="InterPro" id="IPR002347">
    <property type="entry name" value="SDR_fam"/>
</dbReference>
<evidence type="ECO:0000256" key="10">
    <source>
        <dbReference type="SAM" id="SignalP"/>
    </source>
</evidence>
<keyword evidence="4" id="KW-0256">Endoplasmic reticulum</keyword>
<comment type="pathway">
    <text evidence="2">Lipid metabolism; sphingolipid metabolism.</text>
</comment>
<name>A0A9C7PWF3_9RHOD</name>
<accession>A0A9C7PWF3</accession>
<keyword evidence="5" id="KW-0521">NADP</keyword>
<keyword evidence="7" id="KW-0560">Oxidoreductase</keyword>
<dbReference type="SMART" id="SM00822">
    <property type="entry name" value="PKS_KR"/>
    <property type="match status" value="1"/>
</dbReference>
<dbReference type="Gene3D" id="3.40.50.720">
    <property type="entry name" value="NAD(P)-binding Rossmann-like Domain"/>
    <property type="match status" value="1"/>
</dbReference>
<keyword evidence="10" id="KW-0732">Signal</keyword>
<evidence type="ECO:0000256" key="3">
    <source>
        <dbReference type="ARBA" id="ARBA00004991"/>
    </source>
</evidence>
<dbReference type="CDD" id="cd08939">
    <property type="entry name" value="KDSR-like_SDR_c"/>
    <property type="match status" value="1"/>
</dbReference>
<feature type="domain" description="Ketoreductase" evidence="11">
    <location>
        <begin position="30"/>
        <end position="217"/>
    </location>
</feature>
<evidence type="ECO:0000256" key="6">
    <source>
        <dbReference type="ARBA" id="ARBA00022919"/>
    </source>
</evidence>
<dbReference type="InterPro" id="IPR057326">
    <property type="entry name" value="KR_dom"/>
</dbReference>
<evidence type="ECO:0000259" key="11">
    <source>
        <dbReference type="SMART" id="SM00822"/>
    </source>
</evidence>
<evidence type="ECO:0000256" key="7">
    <source>
        <dbReference type="ARBA" id="ARBA00023002"/>
    </source>
</evidence>
<reference evidence="12" key="1">
    <citation type="journal article" date="2022" name="Proc. Natl. Acad. Sci. U.S.A.">
        <title>Life cycle and functional genomics of the unicellular red alga Galdieria for elucidating algal and plant evolution and industrial use.</title>
        <authorList>
            <person name="Hirooka S."/>
            <person name="Itabashi T."/>
            <person name="Ichinose T.M."/>
            <person name="Onuma R."/>
            <person name="Fujiwara T."/>
            <person name="Yamashita S."/>
            <person name="Jong L.W."/>
            <person name="Tomita R."/>
            <person name="Iwane A.H."/>
            <person name="Miyagishima S.Y."/>
        </authorList>
    </citation>
    <scope>NUCLEOTIDE SEQUENCE</scope>
    <source>
        <strain evidence="12">NBRC 102759</strain>
    </source>
</reference>
<gene>
    <name evidence="12" type="ORF">GpartN1_g3824.t1</name>
</gene>
<evidence type="ECO:0000256" key="1">
    <source>
        <dbReference type="ARBA" id="ARBA00004240"/>
    </source>
</evidence>
<dbReference type="EC" id="1.1.1.102" evidence="9"/>
<dbReference type="Pfam" id="PF00106">
    <property type="entry name" value="adh_short"/>
    <property type="match status" value="1"/>
</dbReference>
<dbReference type="OrthoDB" id="37659at2759"/>
<keyword evidence="6" id="KW-0746">Sphingolipid metabolism</keyword>
<dbReference type="PANTHER" id="PTHR43550">
    <property type="entry name" value="3-KETODIHYDROSPHINGOSINE REDUCTASE"/>
    <property type="match status" value="1"/>
</dbReference>
<dbReference type="Proteomes" id="UP001061958">
    <property type="component" value="Unassembled WGS sequence"/>
</dbReference>